<comment type="caution">
    <text evidence="4">The sequence shown here is derived from an EMBL/GenBank/DDBJ whole genome shotgun (WGS) entry which is preliminary data.</text>
</comment>
<dbReference type="InterPro" id="IPR035669">
    <property type="entry name" value="SGNH_plant_lipase-like"/>
</dbReference>
<keyword evidence="2 3" id="KW-0732">Signal</keyword>
<evidence type="ECO:0008006" key="6">
    <source>
        <dbReference type="Google" id="ProtNLM"/>
    </source>
</evidence>
<reference evidence="4" key="1">
    <citation type="submission" date="2017-07" db="EMBL/GenBank/DDBJ databases">
        <title>Taro Niue Genome Assembly and Annotation.</title>
        <authorList>
            <person name="Atibalentja N."/>
            <person name="Keating K."/>
            <person name="Fields C.J."/>
        </authorList>
    </citation>
    <scope>NUCLEOTIDE SEQUENCE</scope>
    <source>
        <strain evidence="4">Niue_2</strain>
        <tissue evidence="4">Leaf</tissue>
    </source>
</reference>
<dbReference type="Gene3D" id="3.40.50.1110">
    <property type="entry name" value="SGNH hydrolase"/>
    <property type="match status" value="1"/>
</dbReference>
<keyword evidence="5" id="KW-1185">Reference proteome</keyword>
<evidence type="ECO:0000256" key="3">
    <source>
        <dbReference type="SAM" id="SignalP"/>
    </source>
</evidence>
<sequence length="358" mass="38816">MAPPVFLTFLLFSAMLCCHRRVAAAASGASKFSALLVFGDSTVDTGNNNYISTPFAGNHPPYGQDLDGGAPTGRFSNGLLVPDFLVAALGIKQRCPPFLDPSLSDADVLTGIDFASAGSGYDDVTTSVSGVIPMSKQLEMFRSYLGRLEQVAGAKKKATEIVKGALILISAGTNDFVLNYYDIPTRRIQYTMDQYQDFLLQQVKGVIKQVYDLGGRRFAIAGLPPIGCTPAQMTAQRSQLSERVCVDEENANSVAYNGKLQALLAELSVSLPEGKIAYVNVYDPLLNMSTLPHNYGLEETKRGCCGLGYVESGPLCNRLSPICSDASKYMFFDAIHPTENVYRILTKQIVDEVVPKLY</sequence>
<dbReference type="AlphaFoldDB" id="A0A843VZ75"/>
<protein>
    <recommendedName>
        <fullName evidence="6">GDSL esterase/lipase</fullName>
    </recommendedName>
</protein>
<proteinExistence type="inferred from homology"/>
<dbReference type="EMBL" id="NMUH01002914">
    <property type="protein sequence ID" value="MQM02762.1"/>
    <property type="molecule type" value="Genomic_DNA"/>
</dbReference>
<dbReference type="PANTHER" id="PTHR45642">
    <property type="entry name" value="GDSL ESTERASE/LIPASE EXL3"/>
    <property type="match status" value="1"/>
</dbReference>
<evidence type="ECO:0000313" key="5">
    <source>
        <dbReference type="Proteomes" id="UP000652761"/>
    </source>
</evidence>
<dbReference type="Proteomes" id="UP000652761">
    <property type="component" value="Unassembled WGS sequence"/>
</dbReference>
<dbReference type="InterPro" id="IPR036514">
    <property type="entry name" value="SGNH_hydro_sf"/>
</dbReference>
<gene>
    <name evidence="4" type="ORF">Taro_035531</name>
</gene>
<evidence type="ECO:0000256" key="2">
    <source>
        <dbReference type="ARBA" id="ARBA00022729"/>
    </source>
</evidence>
<dbReference type="InterPro" id="IPR050592">
    <property type="entry name" value="GDSL_lipolytic_enzyme"/>
</dbReference>
<accession>A0A843VZ75</accession>
<dbReference type="InterPro" id="IPR001087">
    <property type="entry name" value="GDSL"/>
</dbReference>
<name>A0A843VZ75_COLES</name>
<feature type="signal peptide" evidence="3">
    <location>
        <begin position="1"/>
        <end position="25"/>
    </location>
</feature>
<dbReference type="CDD" id="cd01837">
    <property type="entry name" value="SGNH_plant_lipase_like"/>
    <property type="match status" value="1"/>
</dbReference>
<dbReference type="GO" id="GO:0016788">
    <property type="term" value="F:hydrolase activity, acting on ester bonds"/>
    <property type="evidence" value="ECO:0007669"/>
    <property type="project" value="InterPro"/>
</dbReference>
<feature type="chain" id="PRO_5032700149" description="GDSL esterase/lipase" evidence="3">
    <location>
        <begin position="26"/>
        <end position="358"/>
    </location>
</feature>
<dbReference type="SUPFAM" id="SSF52266">
    <property type="entry name" value="SGNH hydrolase"/>
    <property type="match status" value="1"/>
</dbReference>
<evidence type="ECO:0000256" key="1">
    <source>
        <dbReference type="ARBA" id="ARBA00008668"/>
    </source>
</evidence>
<comment type="similarity">
    <text evidence="1">Belongs to the 'GDSL' lipolytic enzyme family.</text>
</comment>
<dbReference type="PANTHER" id="PTHR45642:SF139">
    <property type="entry name" value="SGNH HYDROLASE-TYPE ESTERASE DOMAIN-CONTAINING PROTEIN"/>
    <property type="match status" value="1"/>
</dbReference>
<dbReference type="OrthoDB" id="1600564at2759"/>
<evidence type="ECO:0000313" key="4">
    <source>
        <dbReference type="EMBL" id="MQM02762.1"/>
    </source>
</evidence>
<organism evidence="4 5">
    <name type="scientific">Colocasia esculenta</name>
    <name type="common">Wild taro</name>
    <name type="synonym">Arum esculentum</name>
    <dbReference type="NCBI Taxonomy" id="4460"/>
    <lineage>
        <taxon>Eukaryota</taxon>
        <taxon>Viridiplantae</taxon>
        <taxon>Streptophyta</taxon>
        <taxon>Embryophyta</taxon>
        <taxon>Tracheophyta</taxon>
        <taxon>Spermatophyta</taxon>
        <taxon>Magnoliopsida</taxon>
        <taxon>Liliopsida</taxon>
        <taxon>Araceae</taxon>
        <taxon>Aroideae</taxon>
        <taxon>Colocasieae</taxon>
        <taxon>Colocasia</taxon>
    </lineage>
</organism>
<dbReference type="Pfam" id="PF00657">
    <property type="entry name" value="Lipase_GDSL"/>
    <property type="match status" value="1"/>
</dbReference>